<protein>
    <submittedName>
        <fullName evidence="1">Uncharacterized protein</fullName>
    </submittedName>
</protein>
<comment type="caution">
    <text evidence="1">The sequence shown here is derived from an EMBL/GenBank/DDBJ whole genome shotgun (WGS) entry which is preliminary data.</text>
</comment>
<sequence length="124" mass="14209">MLSPSLVLRGFFEELCKFWILELAAMLSPFPILWIFEKLWLDLAAMFEFEPSLRIFHDYGLAAMLSPSSSSYFFRGSSSRTNKGKKPVTDAPRRSTSSSNAAVQQAWEEVQYVERNLEECDSLN</sequence>
<evidence type="ECO:0000313" key="2">
    <source>
        <dbReference type="Proteomes" id="UP001234297"/>
    </source>
</evidence>
<keyword evidence="2" id="KW-1185">Reference proteome</keyword>
<accession>A0ACC2LRJ2</accession>
<organism evidence="1 2">
    <name type="scientific">Persea americana</name>
    <name type="common">Avocado</name>
    <dbReference type="NCBI Taxonomy" id="3435"/>
    <lineage>
        <taxon>Eukaryota</taxon>
        <taxon>Viridiplantae</taxon>
        <taxon>Streptophyta</taxon>
        <taxon>Embryophyta</taxon>
        <taxon>Tracheophyta</taxon>
        <taxon>Spermatophyta</taxon>
        <taxon>Magnoliopsida</taxon>
        <taxon>Magnoliidae</taxon>
        <taxon>Laurales</taxon>
        <taxon>Lauraceae</taxon>
        <taxon>Persea</taxon>
    </lineage>
</organism>
<reference evidence="1 2" key="1">
    <citation type="journal article" date="2022" name="Hortic Res">
        <title>A haplotype resolved chromosomal level avocado genome allows analysis of novel avocado genes.</title>
        <authorList>
            <person name="Nath O."/>
            <person name="Fletcher S.J."/>
            <person name="Hayward A."/>
            <person name="Shaw L.M."/>
            <person name="Masouleh A.K."/>
            <person name="Furtado A."/>
            <person name="Henry R.J."/>
            <person name="Mitter N."/>
        </authorList>
    </citation>
    <scope>NUCLEOTIDE SEQUENCE [LARGE SCALE GENOMIC DNA]</scope>
    <source>
        <strain evidence="2">cv. Hass</strain>
    </source>
</reference>
<dbReference type="Proteomes" id="UP001234297">
    <property type="component" value="Chromosome 3"/>
</dbReference>
<dbReference type="EMBL" id="CM056811">
    <property type="protein sequence ID" value="KAJ8635793.1"/>
    <property type="molecule type" value="Genomic_DNA"/>
</dbReference>
<evidence type="ECO:0000313" key="1">
    <source>
        <dbReference type="EMBL" id="KAJ8635793.1"/>
    </source>
</evidence>
<name>A0ACC2LRJ2_PERAE</name>
<proteinExistence type="predicted"/>
<gene>
    <name evidence="1" type="ORF">MRB53_010060</name>
</gene>